<dbReference type="Proteomes" id="UP000016927">
    <property type="component" value="Unassembled WGS sequence"/>
</dbReference>
<keyword evidence="7" id="KW-1185">Reference proteome</keyword>
<dbReference type="PANTHER" id="PTHR24012">
    <property type="entry name" value="RNA BINDING PROTEIN"/>
    <property type="match status" value="1"/>
</dbReference>
<protein>
    <submittedName>
        <fullName evidence="6">Multiple RNA-binding domain-containing protein 1</fullName>
    </submittedName>
</protein>
<dbReference type="InterPro" id="IPR000504">
    <property type="entry name" value="RRM_dom"/>
</dbReference>
<dbReference type="EMBL" id="KB909841">
    <property type="protein sequence ID" value="EOB11691.1"/>
    <property type="molecule type" value="Genomic_DNA"/>
</dbReference>
<evidence type="ECO:0000256" key="3">
    <source>
        <dbReference type="PROSITE-ProRule" id="PRU00176"/>
    </source>
</evidence>
<evidence type="ECO:0000259" key="5">
    <source>
        <dbReference type="PROSITE" id="PS50102"/>
    </source>
</evidence>
<keyword evidence="2 3" id="KW-0694">RNA-binding</keyword>
<organism evidence="6 7">
    <name type="scientific">Nosema bombycis (strain CQ1 / CVCC 102059)</name>
    <name type="common">Microsporidian parasite</name>
    <name type="synonym">Pebrine of silkworm</name>
    <dbReference type="NCBI Taxonomy" id="578461"/>
    <lineage>
        <taxon>Eukaryota</taxon>
        <taxon>Fungi</taxon>
        <taxon>Fungi incertae sedis</taxon>
        <taxon>Microsporidia</taxon>
        <taxon>Nosematidae</taxon>
        <taxon>Nosema</taxon>
    </lineage>
</organism>
<dbReference type="GO" id="GO:0003723">
    <property type="term" value="F:RNA binding"/>
    <property type="evidence" value="ECO:0007669"/>
    <property type="project" value="UniProtKB-UniRule"/>
</dbReference>
<dbReference type="STRING" id="578461.R0KM12"/>
<dbReference type="HOGENOM" id="CLU_1503871_0_0_1"/>
<proteinExistence type="predicted"/>
<evidence type="ECO:0000256" key="4">
    <source>
        <dbReference type="SAM" id="MobiDB-lite"/>
    </source>
</evidence>
<feature type="compositionally biased region" description="Basic and acidic residues" evidence="4">
    <location>
        <begin position="61"/>
        <end position="77"/>
    </location>
</feature>
<gene>
    <name evidence="6" type="primary">MRD1</name>
    <name evidence="6" type="ORF">NBO_934g0002</name>
</gene>
<dbReference type="PROSITE" id="PS50102">
    <property type="entry name" value="RRM"/>
    <property type="match status" value="1"/>
</dbReference>
<dbReference type="Pfam" id="PF00076">
    <property type="entry name" value="RRM_1"/>
    <property type="match status" value="1"/>
</dbReference>
<keyword evidence="1" id="KW-0677">Repeat</keyword>
<reference evidence="6 7" key="1">
    <citation type="journal article" date="2013" name="BMC Genomics">
        <title>Comparative genomics of parasitic silkworm microsporidia reveal an association between genome expansion and host adaptation.</title>
        <authorList>
            <person name="Pan G."/>
            <person name="Xu J."/>
            <person name="Li T."/>
            <person name="Xia Q."/>
            <person name="Liu S.L."/>
            <person name="Zhang G."/>
            <person name="Li S."/>
            <person name="Li C."/>
            <person name="Liu H."/>
            <person name="Yang L."/>
            <person name="Liu T."/>
            <person name="Zhang X."/>
            <person name="Wu Z."/>
            <person name="Fan W."/>
            <person name="Dang X."/>
            <person name="Xiang H."/>
            <person name="Tao M."/>
            <person name="Li Y."/>
            <person name="Hu J."/>
            <person name="Li Z."/>
            <person name="Lin L."/>
            <person name="Luo J."/>
            <person name="Geng L."/>
            <person name="Wang L."/>
            <person name="Long M."/>
            <person name="Wan Y."/>
            <person name="He N."/>
            <person name="Zhang Z."/>
            <person name="Lu C."/>
            <person name="Keeling P.J."/>
            <person name="Wang J."/>
            <person name="Xiang Z."/>
            <person name="Zhou Z."/>
        </authorList>
    </citation>
    <scope>NUCLEOTIDE SEQUENCE [LARGE SCALE GENOMIC DNA]</scope>
    <source>
        <strain evidence="7">CQ1 / CVCC 102059</strain>
    </source>
</reference>
<dbReference type="AlphaFoldDB" id="R0KM12"/>
<dbReference type="VEuPathDB" id="MicrosporidiaDB:NBO_934g0002"/>
<dbReference type="InterPro" id="IPR012677">
    <property type="entry name" value="Nucleotide-bd_a/b_plait_sf"/>
</dbReference>
<name>R0KM12_NOSB1</name>
<sequence>MNVKGRIEVAPSKTLALLKFKTEEDAYKCYRSINLRRYNESVVYCEYAPVCDGGDGSDGSGEVKDKVEGMGDGKAEGTDEDNKDDHNNPNNKQDTPLKFTNKLLIKNLPFQATKSDVQRLFNGKFNFTNIRIPKKRDGNSRGFCFVELDSEKRVIEAIEYFGKSTHLYGRRLVLEKAKE</sequence>
<dbReference type="SUPFAM" id="SSF54928">
    <property type="entry name" value="RNA-binding domain, RBD"/>
    <property type="match status" value="2"/>
</dbReference>
<accession>R0KM12</accession>
<evidence type="ECO:0000313" key="6">
    <source>
        <dbReference type="EMBL" id="EOB11691.1"/>
    </source>
</evidence>
<evidence type="ECO:0000256" key="1">
    <source>
        <dbReference type="ARBA" id="ARBA00022737"/>
    </source>
</evidence>
<dbReference type="SMART" id="SM00360">
    <property type="entry name" value="RRM"/>
    <property type="match status" value="1"/>
</dbReference>
<feature type="region of interest" description="Disordered" evidence="4">
    <location>
        <begin position="56"/>
        <end position="96"/>
    </location>
</feature>
<dbReference type="InterPro" id="IPR035979">
    <property type="entry name" value="RBD_domain_sf"/>
</dbReference>
<feature type="domain" description="RRM" evidence="5">
    <location>
        <begin position="101"/>
        <end position="179"/>
    </location>
</feature>
<dbReference type="OrthoDB" id="2195707at2759"/>
<dbReference type="Gene3D" id="3.30.70.330">
    <property type="match status" value="1"/>
</dbReference>
<evidence type="ECO:0000313" key="7">
    <source>
        <dbReference type="Proteomes" id="UP000016927"/>
    </source>
</evidence>
<evidence type="ECO:0000256" key="2">
    <source>
        <dbReference type="ARBA" id="ARBA00022884"/>
    </source>
</evidence>